<evidence type="ECO:0000256" key="2">
    <source>
        <dbReference type="SAM" id="Phobius"/>
    </source>
</evidence>
<dbReference type="PANTHER" id="PTHR30093">
    <property type="entry name" value="GENERAL SECRETION PATHWAY PROTEIN G"/>
    <property type="match status" value="1"/>
</dbReference>
<evidence type="ECO:0000313" key="4">
    <source>
        <dbReference type="Proteomes" id="UP000094296"/>
    </source>
</evidence>
<dbReference type="NCBIfam" id="TIGR02532">
    <property type="entry name" value="IV_pilin_GFxxxE"/>
    <property type="match status" value="1"/>
</dbReference>
<keyword evidence="4" id="KW-1185">Reference proteome</keyword>
<keyword evidence="2" id="KW-1133">Transmembrane helix</keyword>
<sequence length="178" mass="20143">MGGIKNMKVKKKKFKKTIEERKKLSTNQTGFTLIELMIAITIIVIVMAIAIPNFQKAGETAQISGCDGNKKIIMAQLENYFMINGQYPLLENIDGENGIKLFYDDFDIDEQLANGNWFHGAYQELAANDKEDWHAVNLLEMKEEGFLQQIAICPRGGFYLIKLGDNNRVTDIMCSVLN</sequence>
<keyword evidence="2" id="KW-0812">Transmembrane</keyword>
<dbReference type="OrthoDB" id="1798043at2"/>
<proteinExistence type="predicted"/>
<comment type="caution">
    <text evidence="3">The sequence shown here is derived from an EMBL/GenBank/DDBJ whole genome shotgun (WGS) entry which is preliminary data.</text>
</comment>
<keyword evidence="2" id="KW-0472">Membrane</keyword>
<evidence type="ECO:0008006" key="5">
    <source>
        <dbReference type="Google" id="ProtNLM"/>
    </source>
</evidence>
<dbReference type="SUPFAM" id="SSF54523">
    <property type="entry name" value="Pili subunits"/>
    <property type="match status" value="1"/>
</dbReference>
<gene>
    <name evidence="3" type="ORF">BHF68_01630</name>
</gene>
<dbReference type="InterPro" id="IPR045584">
    <property type="entry name" value="Pilin-like"/>
</dbReference>
<dbReference type="RefSeq" id="WP_069641897.1">
    <property type="nucleotide sequence ID" value="NZ_MIJE01000001.1"/>
</dbReference>
<dbReference type="AlphaFoldDB" id="A0A1E5G5N2"/>
<dbReference type="Pfam" id="PF07963">
    <property type="entry name" value="N_methyl"/>
    <property type="match status" value="1"/>
</dbReference>
<reference evidence="3 4" key="1">
    <citation type="submission" date="2016-09" db="EMBL/GenBank/DDBJ databases">
        <title>Draft genome sequence for the type strain of Desulfuribacillus alkaliarsenatis AHT28, an obligately anaerobic, sulfidogenic bacterium isolated from Russian soda lake sediments.</title>
        <authorList>
            <person name="Abin C.A."/>
            <person name="Hollibaugh J.T."/>
        </authorList>
    </citation>
    <scope>NUCLEOTIDE SEQUENCE [LARGE SCALE GENOMIC DNA]</scope>
    <source>
        <strain evidence="3 4">AHT28</strain>
    </source>
</reference>
<organism evidence="3 4">
    <name type="scientific">Desulfuribacillus alkaliarsenatis</name>
    <dbReference type="NCBI Taxonomy" id="766136"/>
    <lineage>
        <taxon>Bacteria</taxon>
        <taxon>Bacillati</taxon>
        <taxon>Bacillota</taxon>
        <taxon>Desulfuribacillia</taxon>
        <taxon>Desulfuribacillales</taxon>
        <taxon>Desulfuribacillaceae</taxon>
        <taxon>Desulfuribacillus</taxon>
    </lineage>
</organism>
<dbReference type="PROSITE" id="PS00409">
    <property type="entry name" value="PROKAR_NTER_METHYL"/>
    <property type="match status" value="1"/>
</dbReference>
<evidence type="ECO:0000256" key="1">
    <source>
        <dbReference type="ARBA" id="ARBA00022481"/>
    </source>
</evidence>
<dbReference type="Gene3D" id="3.30.700.10">
    <property type="entry name" value="Glycoprotein, Type 4 Pilin"/>
    <property type="match status" value="1"/>
</dbReference>
<keyword evidence="1" id="KW-0488">Methylation</keyword>
<dbReference type="Proteomes" id="UP000094296">
    <property type="component" value="Unassembled WGS sequence"/>
</dbReference>
<dbReference type="InterPro" id="IPR012902">
    <property type="entry name" value="N_methyl_site"/>
</dbReference>
<accession>A0A1E5G5N2</accession>
<protein>
    <recommendedName>
        <fullName evidence="5">Prepilin-type N-terminal cleavage/methylation domain-containing protein</fullName>
    </recommendedName>
</protein>
<feature type="transmembrane region" description="Helical" evidence="2">
    <location>
        <begin position="31"/>
        <end position="51"/>
    </location>
</feature>
<dbReference type="PANTHER" id="PTHR30093:SF34">
    <property type="entry name" value="PREPILIN PEPTIDASE-DEPENDENT PROTEIN D"/>
    <property type="match status" value="1"/>
</dbReference>
<evidence type="ECO:0000313" key="3">
    <source>
        <dbReference type="EMBL" id="OEF98405.1"/>
    </source>
</evidence>
<dbReference type="STRING" id="766136.BHF68_01630"/>
<name>A0A1E5G5N2_9FIRM</name>
<dbReference type="EMBL" id="MIJE01000001">
    <property type="protein sequence ID" value="OEF98405.1"/>
    <property type="molecule type" value="Genomic_DNA"/>
</dbReference>